<dbReference type="InterPro" id="IPR002706">
    <property type="entry name" value="Xrcc1_N"/>
</dbReference>
<feature type="compositionally biased region" description="Basic and acidic residues" evidence="6">
    <location>
        <begin position="261"/>
        <end position="277"/>
    </location>
</feature>
<dbReference type="Gene3D" id="3.40.50.10190">
    <property type="entry name" value="BRCT domain"/>
    <property type="match status" value="1"/>
</dbReference>
<evidence type="ECO:0000256" key="2">
    <source>
        <dbReference type="ARBA" id="ARBA00022737"/>
    </source>
</evidence>
<keyword evidence="4" id="KW-0234">DNA repair</keyword>
<gene>
    <name evidence="8" type="ORF">KC19_8G185600</name>
</gene>
<dbReference type="InterPro" id="IPR001357">
    <property type="entry name" value="BRCT_dom"/>
</dbReference>
<dbReference type="GO" id="GO:0000012">
    <property type="term" value="P:single strand break repair"/>
    <property type="evidence" value="ECO:0007669"/>
    <property type="project" value="InterPro"/>
</dbReference>
<feature type="region of interest" description="Disordered" evidence="6">
    <location>
        <begin position="173"/>
        <end position="292"/>
    </location>
</feature>
<feature type="compositionally biased region" description="Basic and acidic residues" evidence="6">
    <location>
        <begin position="347"/>
        <end position="364"/>
    </location>
</feature>
<keyword evidence="9" id="KW-1185">Reference proteome</keyword>
<dbReference type="Gene3D" id="2.60.120.260">
    <property type="entry name" value="Galactose-binding domain-like"/>
    <property type="match status" value="1"/>
</dbReference>
<keyword evidence="3" id="KW-0227">DNA damage</keyword>
<organism evidence="8 9">
    <name type="scientific">Ceratodon purpureus</name>
    <name type="common">Fire moss</name>
    <name type="synonym">Dicranum purpureum</name>
    <dbReference type="NCBI Taxonomy" id="3225"/>
    <lineage>
        <taxon>Eukaryota</taxon>
        <taxon>Viridiplantae</taxon>
        <taxon>Streptophyta</taxon>
        <taxon>Embryophyta</taxon>
        <taxon>Bryophyta</taxon>
        <taxon>Bryophytina</taxon>
        <taxon>Bryopsida</taxon>
        <taxon>Dicranidae</taxon>
        <taxon>Pseudoditrichales</taxon>
        <taxon>Ditrichaceae</taxon>
        <taxon>Ceratodon</taxon>
    </lineage>
</organism>
<reference evidence="8" key="1">
    <citation type="submission" date="2020-06" db="EMBL/GenBank/DDBJ databases">
        <title>WGS assembly of Ceratodon purpureus strain R40.</title>
        <authorList>
            <person name="Carey S.B."/>
            <person name="Jenkins J."/>
            <person name="Shu S."/>
            <person name="Lovell J.T."/>
            <person name="Sreedasyam A."/>
            <person name="Maumus F."/>
            <person name="Tiley G.P."/>
            <person name="Fernandez-Pozo N."/>
            <person name="Barry K."/>
            <person name="Chen C."/>
            <person name="Wang M."/>
            <person name="Lipzen A."/>
            <person name="Daum C."/>
            <person name="Saski C.A."/>
            <person name="Payton A.C."/>
            <person name="Mcbreen J.C."/>
            <person name="Conrad R.E."/>
            <person name="Kollar L.M."/>
            <person name="Olsson S."/>
            <person name="Huttunen S."/>
            <person name="Landis J.B."/>
            <person name="Wickett N.J."/>
            <person name="Johnson M.G."/>
            <person name="Rensing S.A."/>
            <person name="Grimwood J."/>
            <person name="Schmutz J."/>
            <person name="Mcdaniel S.F."/>
        </authorList>
    </citation>
    <scope>NUCLEOTIDE SEQUENCE</scope>
    <source>
        <strain evidence="8">R40</strain>
    </source>
</reference>
<dbReference type="GO" id="GO:0006284">
    <property type="term" value="P:base-excision repair"/>
    <property type="evidence" value="ECO:0007669"/>
    <property type="project" value="InterPro"/>
</dbReference>
<dbReference type="AlphaFoldDB" id="A0A8T0H4W9"/>
<dbReference type="InterPro" id="IPR036420">
    <property type="entry name" value="BRCT_dom_sf"/>
</dbReference>
<evidence type="ECO:0000256" key="6">
    <source>
        <dbReference type="SAM" id="MobiDB-lite"/>
    </source>
</evidence>
<dbReference type="GO" id="GO:0005634">
    <property type="term" value="C:nucleus"/>
    <property type="evidence" value="ECO:0007669"/>
    <property type="project" value="UniProtKB-SubCell"/>
</dbReference>
<comment type="caution">
    <text evidence="8">The sequence shown here is derived from an EMBL/GenBank/DDBJ whole genome shotgun (WGS) entry which is preliminary data.</text>
</comment>
<evidence type="ECO:0000256" key="3">
    <source>
        <dbReference type="ARBA" id="ARBA00022763"/>
    </source>
</evidence>
<dbReference type="Pfam" id="PF12738">
    <property type="entry name" value="PTCB-BRCT"/>
    <property type="match status" value="1"/>
</dbReference>
<feature type="region of interest" description="Disordered" evidence="6">
    <location>
        <begin position="321"/>
        <end position="412"/>
    </location>
</feature>
<dbReference type="Proteomes" id="UP000822688">
    <property type="component" value="Chromosome 8"/>
</dbReference>
<evidence type="ECO:0000259" key="7">
    <source>
        <dbReference type="PROSITE" id="PS50172"/>
    </source>
</evidence>
<dbReference type="FunFam" id="3.40.50.10190:FF:000008">
    <property type="entry name" value="X-ray repair cross complementing 1"/>
    <property type="match status" value="1"/>
</dbReference>
<dbReference type="GO" id="GO:0003684">
    <property type="term" value="F:damaged DNA binding"/>
    <property type="evidence" value="ECO:0007669"/>
    <property type="project" value="InterPro"/>
</dbReference>
<protein>
    <recommendedName>
        <fullName evidence="7">BRCT domain-containing protein</fullName>
    </recommendedName>
</protein>
<dbReference type="SMART" id="SM00292">
    <property type="entry name" value="BRCT"/>
    <property type="match status" value="1"/>
</dbReference>
<feature type="region of interest" description="Disordered" evidence="6">
    <location>
        <begin position="431"/>
        <end position="461"/>
    </location>
</feature>
<dbReference type="GO" id="GO:0006303">
    <property type="term" value="P:double-strand break repair via nonhomologous end joining"/>
    <property type="evidence" value="ECO:0007669"/>
    <property type="project" value="InterPro"/>
</dbReference>
<dbReference type="Pfam" id="PF01834">
    <property type="entry name" value="XRCC1_N"/>
    <property type="match status" value="1"/>
</dbReference>
<dbReference type="InterPro" id="IPR045080">
    <property type="entry name" value="BRCT_XRCC1_rpt1"/>
</dbReference>
<dbReference type="InterPro" id="IPR008979">
    <property type="entry name" value="Galactose-bd-like_sf"/>
</dbReference>
<keyword evidence="2" id="KW-0677">Repeat</keyword>
<keyword evidence="5" id="KW-0539">Nucleus</keyword>
<dbReference type="SUPFAM" id="SSF52113">
    <property type="entry name" value="BRCT domain"/>
    <property type="match status" value="1"/>
</dbReference>
<dbReference type="CDD" id="cd17725">
    <property type="entry name" value="BRCT_XRCC1_rpt1"/>
    <property type="match status" value="1"/>
</dbReference>
<accession>A0A8T0H4W9</accession>
<feature type="compositionally biased region" description="Basic and acidic residues" evidence="6">
    <location>
        <begin position="173"/>
        <end position="184"/>
    </location>
</feature>
<evidence type="ECO:0000256" key="1">
    <source>
        <dbReference type="ARBA" id="ARBA00004123"/>
    </source>
</evidence>
<evidence type="ECO:0000313" key="9">
    <source>
        <dbReference type="Proteomes" id="UP000822688"/>
    </source>
</evidence>
<name>A0A8T0H4W9_CERPU</name>
<proteinExistence type="predicted"/>
<evidence type="ECO:0000313" key="8">
    <source>
        <dbReference type="EMBL" id="KAG0565379.1"/>
    </source>
</evidence>
<feature type="domain" description="BRCT" evidence="7">
    <location>
        <begin position="467"/>
        <end position="555"/>
    </location>
</feature>
<comment type="subcellular location">
    <subcellularLocation>
        <location evidence="1">Nucleus</location>
    </subcellularLocation>
</comment>
<evidence type="ECO:0000256" key="4">
    <source>
        <dbReference type="ARBA" id="ARBA00023204"/>
    </source>
</evidence>
<evidence type="ECO:0000256" key="5">
    <source>
        <dbReference type="ARBA" id="ARBA00023242"/>
    </source>
</evidence>
<dbReference type="PROSITE" id="PS50172">
    <property type="entry name" value="BRCT"/>
    <property type="match status" value="1"/>
</dbReference>
<dbReference type="SUPFAM" id="SSF49785">
    <property type="entry name" value="Galactose-binding domain-like"/>
    <property type="match status" value="1"/>
</dbReference>
<sequence>MAGKADEDDDEEELAPVRWRVTDGSSEADVHAATNVLKPERYRVWQTGQPCEEAWLVVEPTPPTSFRAVEIVNAGSSLVEIHGLRDGAGGGGDYELLLSPQQVMTVKDLVSKVNRNRALVYDIDVNHKLSPVAAQQRWRKLRLICRQPFGTVEHRACIGLSYINFTTCKPRSSEVSKSKKDIDSAGKSSSAVAKRKLPSGVMPCDTDRHEEKHQKKPKQNVQQNATRPEYQKPNVKPEPQDYALRVESSRISGMDGSVSKLEGRNRSPDRKGTDGKRTSSNQKVMKEDGEDGLRVIKEPNIKKVVKPKLVIGLETATTDMHNHAPQLDCSPLHRKDSNASKTKSRNRSPDRKETAGIRKPKVEKDVEEQVVVGSKVTKCIDDAQPSPCPQDRSREAPKASTKNSKIGKPENVDIGFNAAQEVGKSEYAKRRVVAAQAPPHTKLRSADELGKEGPIGSSSKKTTAADDFAKILEGVVFAISGIENPARGLFRTQGLEMGAQYRPDWTSDCTVLVCAFMNTPKFKQVKEDGGSIVSKEWISECHKQRKLVSIERFLMNKGRPWRLPVHKANCGSLEEVREWVYDDLASTSNWLQQQNPKPEAEELDFTAAQGIMVCFEDTIKCIQNNQGVKSIVDSWECLPRAIKELAALEEGRGGYMKGTRSIMLGEADRMKHVYSDILKPIFDACSKNPPSAIKKEKRRSH</sequence>
<dbReference type="PANTHER" id="PTHR11370">
    <property type="entry name" value="DNA-REPAIR PROTEIN XRCC1"/>
    <property type="match status" value="1"/>
</dbReference>
<dbReference type="PANTHER" id="PTHR11370:SF5">
    <property type="entry name" value="DNA REPAIR PROTEIN XRCC1"/>
    <property type="match status" value="1"/>
</dbReference>
<dbReference type="EMBL" id="CM026429">
    <property type="protein sequence ID" value="KAG0565379.1"/>
    <property type="molecule type" value="Genomic_DNA"/>
</dbReference>